<name>A0ACC0N9D7_RHOML</name>
<accession>A0ACC0N9D7</accession>
<evidence type="ECO:0000313" key="2">
    <source>
        <dbReference type="Proteomes" id="UP001062846"/>
    </source>
</evidence>
<comment type="caution">
    <text evidence="1">The sequence shown here is derived from an EMBL/GenBank/DDBJ whole genome shotgun (WGS) entry which is preliminary data.</text>
</comment>
<proteinExistence type="predicted"/>
<dbReference type="Proteomes" id="UP001062846">
    <property type="component" value="Chromosome 6"/>
</dbReference>
<sequence length="124" mass="13791">MGVRLRWWMSSLDLASADMVDFHISVVFQALHSEDNYLRIQDDTLSGTDACVDVSTKANLDKLVKIGESLLKKPVSRVNLETGLSEPVKACGTNEEALKKFAKLLSDERRLRQLASPLTIKSSK</sequence>
<organism evidence="1 2">
    <name type="scientific">Rhododendron molle</name>
    <name type="common">Chinese azalea</name>
    <name type="synonym">Azalea mollis</name>
    <dbReference type="NCBI Taxonomy" id="49168"/>
    <lineage>
        <taxon>Eukaryota</taxon>
        <taxon>Viridiplantae</taxon>
        <taxon>Streptophyta</taxon>
        <taxon>Embryophyta</taxon>
        <taxon>Tracheophyta</taxon>
        <taxon>Spermatophyta</taxon>
        <taxon>Magnoliopsida</taxon>
        <taxon>eudicotyledons</taxon>
        <taxon>Gunneridae</taxon>
        <taxon>Pentapetalae</taxon>
        <taxon>asterids</taxon>
        <taxon>Ericales</taxon>
        <taxon>Ericaceae</taxon>
        <taxon>Ericoideae</taxon>
        <taxon>Rhodoreae</taxon>
        <taxon>Rhododendron</taxon>
    </lineage>
</organism>
<evidence type="ECO:0000313" key="1">
    <source>
        <dbReference type="EMBL" id="KAI8549866.1"/>
    </source>
</evidence>
<keyword evidence="2" id="KW-1185">Reference proteome</keyword>
<reference evidence="1" key="1">
    <citation type="submission" date="2022-02" db="EMBL/GenBank/DDBJ databases">
        <title>Plant Genome Project.</title>
        <authorList>
            <person name="Zhang R.-G."/>
        </authorList>
    </citation>
    <scope>NUCLEOTIDE SEQUENCE</scope>
    <source>
        <strain evidence="1">AT1</strain>
    </source>
</reference>
<gene>
    <name evidence="1" type="ORF">RHMOL_Rhmol06G0058100</name>
</gene>
<protein>
    <submittedName>
        <fullName evidence="1">Uncharacterized protein</fullName>
    </submittedName>
</protein>
<dbReference type="EMBL" id="CM046393">
    <property type="protein sequence ID" value="KAI8549866.1"/>
    <property type="molecule type" value="Genomic_DNA"/>
</dbReference>